<evidence type="ECO:0000259" key="4">
    <source>
        <dbReference type="PROSITE" id="PS50003"/>
    </source>
</evidence>
<organism evidence="5 6">
    <name type="scientific">Caenorhabditis auriculariae</name>
    <dbReference type="NCBI Taxonomy" id="2777116"/>
    <lineage>
        <taxon>Eukaryota</taxon>
        <taxon>Metazoa</taxon>
        <taxon>Ecdysozoa</taxon>
        <taxon>Nematoda</taxon>
        <taxon>Chromadorea</taxon>
        <taxon>Rhabditida</taxon>
        <taxon>Rhabditina</taxon>
        <taxon>Rhabditomorpha</taxon>
        <taxon>Rhabditoidea</taxon>
        <taxon>Rhabditidae</taxon>
        <taxon>Peloderinae</taxon>
        <taxon>Caenorhabditis</taxon>
    </lineage>
</organism>
<keyword evidence="6" id="KW-1185">Reference proteome</keyword>
<dbReference type="SMART" id="SM00233">
    <property type="entry name" value="PH"/>
    <property type="match status" value="1"/>
</dbReference>
<dbReference type="PANTHER" id="PTHR14309:SF12">
    <property type="entry name" value="PH DOMAIN-CONTAINING PROTEIN"/>
    <property type="match status" value="1"/>
</dbReference>
<dbReference type="Pfam" id="PF00169">
    <property type="entry name" value="PH"/>
    <property type="match status" value="1"/>
</dbReference>
<feature type="domain" description="PH" evidence="4">
    <location>
        <begin position="19"/>
        <end position="135"/>
    </location>
</feature>
<evidence type="ECO:0000256" key="1">
    <source>
        <dbReference type="ARBA" id="ARBA00004370"/>
    </source>
</evidence>
<dbReference type="Proteomes" id="UP000835052">
    <property type="component" value="Unassembled WGS sequence"/>
</dbReference>
<evidence type="ECO:0000256" key="3">
    <source>
        <dbReference type="SAM" id="MobiDB-lite"/>
    </source>
</evidence>
<dbReference type="AlphaFoldDB" id="A0A8S1HPP5"/>
<dbReference type="PROSITE" id="PS50003">
    <property type="entry name" value="PH_DOMAIN"/>
    <property type="match status" value="1"/>
</dbReference>
<comment type="caution">
    <text evidence="5">The sequence shown here is derived from an EMBL/GenBank/DDBJ whole genome shotgun (WGS) entry which is preliminary data.</text>
</comment>
<sequence>MFCSSTSAVSNVDFDMDSRKLKEGDVLKYKTGFLGSKWKKFHLVLFSDSMLCWYDERGDRKPKGSILLKDVVPYICVGLMTDRMPTKRPQCPEGHSVHHLVGVGMDPRAETVHWFQFSSDSELESWIVEITKTLPKPNPPPGPPAGGSPQSQSGGYIPPPKYPDAPPPVQPAGGGGYRPSTGGSGPPPYAGGYPQQQYGGGGGYSPAPPQHTTVIVRDGGGGYGGYGGGYGGGSSLGGMGLGLGGGLLAGSLLGYGLGSMWGGHHSYFPSYGGFGGGYGMGGGYYSDNDTNVTNNYYNYGGGGEGAATHDATHTPGDANLDEIDDGRIEDAETGDDGTYGIGDLSVEDNAYGAAEEVPQDDGNDSFNQDNSGYDYGNANEGGDDYGVGGLDYGNAGDFGGGDFGGGDFGGGDFGGGDFGGGDYG</sequence>
<proteinExistence type="predicted"/>
<dbReference type="GO" id="GO:0016020">
    <property type="term" value="C:membrane"/>
    <property type="evidence" value="ECO:0007669"/>
    <property type="project" value="UniProtKB-SubCell"/>
</dbReference>
<dbReference type="OrthoDB" id="5914923at2759"/>
<dbReference type="GO" id="GO:0045595">
    <property type="term" value="P:regulation of cell differentiation"/>
    <property type="evidence" value="ECO:0007669"/>
    <property type="project" value="TreeGrafter"/>
</dbReference>
<dbReference type="Gene3D" id="2.30.29.30">
    <property type="entry name" value="Pleckstrin-homology domain (PH domain)/Phosphotyrosine-binding domain (PTB)"/>
    <property type="match status" value="1"/>
</dbReference>
<feature type="compositionally biased region" description="Pro residues" evidence="3">
    <location>
        <begin position="136"/>
        <end position="146"/>
    </location>
</feature>
<dbReference type="PANTHER" id="PTHR14309">
    <property type="entry name" value="EXPRESSED PROTEIN"/>
    <property type="match status" value="1"/>
</dbReference>
<evidence type="ECO:0000313" key="6">
    <source>
        <dbReference type="Proteomes" id="UP000835052"/>
    </source>
</evidence>
<dbReference type="InterPro" id="IPR011993">
    <property type="entry name" value="PH-like_dom_sf"/>
</dbReference>
<dbReference type="CDD" id="cd00821">
    <property type="entry name" value="PH"/>
    <property type="match status" value="1"/>
</dbReference>
<gene>
    <name evidence="5" type="ORF">CAUJ_LOCUS12337</name>
</gene>
<name>A0A8S1HPP5_9PELO</name>
<dbReference type="EMBL" id="CAJGYM010000072">
    <property type="protein sequence ID" value="CAD6196423.1"/>
    <property type="molecule type" value="Genomic_DNA"/>
</dbReference>
<evidence type="ECO:0000256" key="2">
    <source>
        <dbReference type="ARBA" id="ARBA00023136"/>
    </source>
</evidence>
<dbReference type="FunFam" id="2.30.29.30:FF:000624">
    <property type="entry name" value="Protein CBG23324"/>
    <property type="match status" value="1"/>
</dbReference>
<reference evidence="5" key="1">
    <citation type="submission" date="2020-10" db="EMBL/GenBank/DDBJ databases">
        <authorList>
            <person name="Kikuchi T."/>
        </authorList>
    </citation>
    <scope>NUCLEOTIDE SEQUENCE</scope>
    <source>
        <strain evidence="5">NKZ352</strain>
    </source>
</reference>
<protein>
    <recommendedName>
        <fullName evidence="4">PH domain-containing protein</fullName>
    </recommendedName>
</protein>
<accession>A0A8S1HPP5</accession>
<feature type="compositionally biased region" description="Low complexity" evidence="3">
    <location>
        <begin position="147"/>
        <end position="156"/>
    </location>
</feature>
<dbReference type="InterPro" id="IPR001849">
    <property type="entry name" value="PH_domain"/>
</dbReference>
<dbReference type="InterPro" id="IPR039680">
    <property type="entry name" value="PLEKHB1/2"/>
</dbReference>
<keyword evidence="2" id="KW-0472">Membrane</keyword>
<dbReference type="SUPFAM" id="SSF50729">
    <property type="entry name" value="PH domain-like"/>
    <property type="match status" value="1"/>
</dbReference>
<feature type="region of interest" description="Disordered" evidence="3">
    <location>
        <begin position="132"/>
        <end position="216"/>
    </location>
</feature>
<evidence type="ECO:0000313" key="5">
    <source>
        <dbReference type="EMBL" id="CAD6196423.1"/>
    </source>
</evidence>
<feature type="compositionally biased region" description="Pro residues" evidence="3">
    <location>
        <begin position="157"/>
        <end position="170"/>
    </location>
</feature>
<comment type="subcellular location">
    <subcellularLocation>
        <location evidence="1">Membrane</location>
    </subcellularLocation>
</comment>